<dbReference type="PaxDb" id="3708-A0A078IBZ3"/>
<dbReference type="AlphaFoldDB" id="A0A078IBZ3"/>
<evidence type="ECO:0000256" key="1">
    <source>
        <dbReference type="SAM" id="Phobius"/>
    </source>
</evidence>
<name>A0A078IBZ3_BRANA</name>
<reference evidence="2 3" key="1">
    <citation type="journal article" date="2014" name="Science">
        <title>Plant genetics. Early allopolyploid evolution in the post-Neolithic Brassica napus oilseed genome.</title>
        <authorList>
            <person name="Chalhoub B."/>
            <person name="Denoeud F."/>
            <person name="Liu S."/>
            <person name="Parkin I.A."/>
            <person name="Tang H."/>
            <person name="Wang X."/>
            <person name="Chiquet J."/>
            <person name="Belcram H."/>
            <person name="Tong C."/>
            <person name="Samans B."/>
            <person name="Correa M."/>
            <person name="Da Silva C."/>
            <person name="Just J."/>
            <person name="Falentin C."/>
            <person name="Koh C.S."/>
            <person name="Le Clainche I."/>
            <person name="Bernard M."/>
            <person name="Bento P."/>
            <person name="Noel B."/>
            <person name="Labadie K."/>
            <person name="Alberti A."/>
            <person name="Charles M."/>
            <person name="Arnaud D."/>
            <person name="Guo H."/>
            <person name="Daviaud C."/>
            <person name="Alamery S."/>
            <person name="Jabbari K."/>
            <person name="Zhao M."/>
            <person name="Edger P.P."/>
            <person name="Chelaifa H."/>
            <person name="Tack D."/>
            <person name="Lassalle G."/>
            <person name="Mestiri I."/>
            <person name="Schnel N."/>
            <person name="Le Paslier M.C."/>
            <person name="Fan G."/>
            <person name="Renault V."/>
            <person name="Bayer P.E."/>
            <person name="Golicz A.A."/>
            <person name="Manoli S."/>
            <person name="Lee T.H."/>
            <person name="Thi V.H."/>
            <person name="Chalabi S."/>
            <person name="Hu Q."/>
            <person name="Fan C."/>
            <person name="Tollenaere R."/>
            <person name="Lu Y."/>
            <person name="Battail C."/>
            <person name="Shen J."/>
            <person name="Sidebottom C.H."/>
            <person name="Wang X."/>
            <person name="Canaguier A."/>
            <person name="Chauveau A."/>
            <person name="Berard A."/>
            <person name="Deniot G."/>
            <person name="Guan M."/>
            <person name="Liu Z."/>
            <person name="Sun F."/>
            <person name="Lim Y.P."/>
            <person name="Lyons E."/>
            <person name="Town C.D."/>
            <person name="Bancroft I."/>
            <person name="Wang X."/>
            <person name="Meng J."/>
            <person name="Ma J."/>
            <person name="Pires J.C."/>
            <person name="King G.J."/>
            <person name="Brunel D."/>
            <person name="Delourme R."/>
            <person name="Renard M."/>
            <person name="Aury J.M."/>
            <person name="Adams K.L."/>
            <person name="Batley J."/>
            <person name="Snowdon R.J."/>
            <person name="Tost J."/>
            <person name="Edwards D."/>
            <person name="Zhou Y."/>
            <person name="Hua W."/>
            <person name="Sharpe A.G."/>
            <person name="Paterson A.H."/>
            <person name="Guan C."/>
            <person name="Wincker P."/>
        </authorList>
    </citation>
    <scope>NUCLEOTIDE SEQUENCE [LARGE SCALE GENOMIC DNA]</scope>
    <source>
        <strain evidence="3">cv. Darmor-bzh</strain>
    </source>
</reference>
<sequence>MNEKLSVMELLKRAAKLLFSNINLAFFLFFSSLPLFSLSPNHHLPHLPVPLPRTRSWRLLLSPRS</sequence>
<gene>
    <name evidence="2" type="primary">BnaC05g18930D</name>
    <name evidence="2" type="ORF">GSBRNA2T00087857001</name>
</gene>
<protein>
    <submittedName>
        <fullName evidence="2">BnaC05g18930D protein</fullName>
    </submittedName>
</protein>
<proteinExistence type="predicted"/>
<evidence type="ECO:0000313" key="2">
    <source>
        <dbReference type="EMBL" id="CDY47637.1"/>
    </source>
</evidence>
<keyword evidence="3" id="KW-1185">Reference proteome</keyword>
<dbReference type="Proteomes" id="UP000028999">
    <property type="component" value="Unassembled WGS sequence"/>
</dbReference>
<keyword evidence="1" id="KW-0812">Transmembrane</keyword>
<feature type="transmembrane region" description="Helical" evidence="1">
    <location>
        <begin position="21"/>
        <end position="39"/>
    </location>
</feature>
<keyword evidence="1" id="KW-0472">Membrane</keyword>
<dbReference type="Gramene" id="CDY47637">
    <property type="protein sequence ID" value="CDY47637"/>
    <property type="gene ID" value="GSBRNA2T00087857001"/>
</dbReference>
<keyword evidence="1" id="KW-1133">Transmembrane helix</keyword>
<evidence type="ECO:0000313" key="3">
    <source>
        <dbReference type="Proteomes" id="UP000028999"/>
    </source>
</evidence>
<organism evidence="2 3">
    <name type="scientific">Brassica napus</name>
    <name type="common">Rape</name>
    <dbReference type="NCBI Taxonomy" id="3708"/>
    <lineage>
        <taxon>Eukaryota</taxon>
        <taxon>Viridiplantae</taxon>
        <taxon>Streptophyta</taxon>
        <taxon>Embryophyta</taxon>
        <taxon>Tracheophyta</taxon>
        <taxon>Spermatophyta</taxon>
        <taxon>Magnoliopsida</taxon>
        <taxon>eudicotyledons</taxon>
        <taxon>Gunneridae</taxon>
        <taxon>Pentapetalae</taxon>
        <taxon>rosids</taxon>
        <taxon>malvids</taxon>
        <taxon>Brassicales</taxon>
        <taxon>Brassicaceae</taxon>
        <taxon>Brassiceae</taxon>
        <taxon>Brassica</taxon>
    </lineage>
</organism>
<dbReference type="EMBL" id="LK032727">
    <property type="protein sequence ID" value="CDY47637.1"/>
    <property type="molecule type" value="Genomic_DNA"/>
</dbReference>
<accession>A0A078IBZ3</accession>